<organism evidence="2 3">
    <name type="scientific">Chironomus riparius</name>
    <dbReference type="NCBI Taxonomy" id="315576"/>
    <lineage>
        <taxon>Eukaryota</taxon>
        <taxon>Metazoa</taxon>
        <taxon>Ecdysozoa</taxon>
        <taxon>Arthropoda</taxon>
        <taxon>Hexapoda</taxon>
        <taxon>Insecta</taxon>
        <taxon>Pterygota</taxon>
        <taxon>Neoptera</taxon>
        <taxon>Endopterygota</taxon>
        <taxon>Diptera</taxon>
        <taxon>Nematocera</taxon>
        <taxon>Chironomoidea</taxon>
        <taxon>Chironomidae</taxon>
        <taxon>Chironominae</taxon>
        <taxon>Chironomus</taxon>
    </lineage>
</organism>
<reference evidence="2" key="2">
    <citation type="submission" date="2022-10" db="EMBL/GenBank/DDBJ databases">
        <authorList>
            <consortium name="ENA_rothamsted_submissions"/>
            <consortium name="culmorum"/>
            <person name="King R."/>
        </authorList>
    </citation>
    <scope>NUCLEOTIDE SEQUENCE</scope>
</reference>
<keyword evidence="3" id="KW-1185">Reference proteome</keyword>
<reference evidence="2" key="1">
    <citation type="submission" date="2022-01" db="EMBL/GenBank/DDBJ databases">
        <authorList>
            <person name="King R."/>
        </authorList>
    </citation>
    <scope>NUCLEOTIDE SEQUENCE</scope>
</reference>
<feature type="chain" id="PRO_5040118064" evidence="1">
    <location>
        <begin position="21"/>
        <end position="107"/>
    </location>
</feature>
<evidence type="ECO:0000313" key="3">
    <source>
        <dbReference type="Proteomes" id="UP001153620"/>
    </source>
</evidence>
<keyword evidence="1" id="KW-0732">Signal</keyword>
<feature type="signal peptide" evidence="1">
    <location>
        <begin position="1"/>
        <end position="20"/>
    </location>
</feature>
<protein>
    <submittedName>
        <fullName evidence="2">Uncharacterized protein</fullName>
    </submittedName>
</protein>
<sequence>MKLIFCELFIVIAVISGIHGGGDSICNSYIETFEKFSPQLQVTFPQAIKQLKTLEPIPAVNFYINYLILNADESITSIEVEALIMFRDSGDEASTCIVSYLKSQNLI</sequence>
<dbReference type="AlphaFoldDB" id="A0A9N9S6M0"/>
<gene>
    <name evidence="2" type="ORF">CHIRRI_LOCUS13106</name>
</gene>
<accession>A0A9N9S6M0</accession>
<dbReference type="EMBL" id="OU895880">
    <property type="protein sequence ID" value="CAG9810289.1"/>
    <property type="molecule type" value="Genomic_DNA"/>
</dbReference>
<dbReference type="Proteomes" id="UP001153620">
    <property type="component" value="Chromosome 4"/>
</dbReference>
<name>A0A9N9S6M0_9DIPT</name>
<evidence type="ECO:0000313" key="2">
    <source>
        <dbReference type="EMBL" id="CAG9810289.1"/>
    </source>
</evidence>
<evidence type="ECO:0000256" key="1">
    <source>
        <dbReference type="SAM" id="SignalP"/>
    </source>
</evidence>
<proteinExistence type="predicted"/>